<dbReference type="Pfam" id="PF02635">
    <property type="entry name" value="DsrE"/>
    <property type="match status" value="1"/>
</dbReference>
<dbReference type="InterPro" id="IPR027396">
    <property type="entry name" value="DsrEFH-like"/>
</dbReference>
<dbReference type="Proteomes" id="UP000036503">
    <property type="component" value="Unassembled WGS sequence"/>
</dbReference>
<dbReference type="PANTHER" id="PTHR37691:SF1">
    <property type="entry name" value="BLR3518 PROTEIN"/>
    <property type="match status" value="1"/>
</dbReference>
<proteinExistence type="predicted"/>
<evidence type="ECO:0000313" key="1">
    <source>
        <dbReference type="EMBL" id="KMO85766.1"/>
    </source>
</evidence>
<accession>A0A0J6ZLL6</accession>
<dbReference type="OrthoDB" id="6412948at2"/>
<protein>
    <submittedName>
        <fullName evidence="1">Uncharacterized protein</fullName>
    </submittedName>
</protein>
<dbReference type="EMBL" id="LEKT01000047">
    <property type="protein sequence ID" value="KMO85766.1"/>
    <property type="molecule type" value="Genomic_DNA"/>
</dbReference>
<organism evidence="1 2">
    <name type="scientific">Megasphaera cerevisiae DSM 20462</name>
    <dbReference type="NCBI Taxonomy" id="1122219"/>
    <lineage>
        <taxon>Bacteria</taxon>
        <taxon>Bacillati</taxon>
        <taxon>Bacillota</taxon>
        <taxon>Negativicutes</taxon>
        <taxon>Veillonellales</taxon>
        <taxon>Veillonellaceae</taxon>
        <taxon>Megasphaera</taxon>
    </lineage>
</organism>
<name>A0A0J6ZLL6_9FIRM</name>
<reference evidence="1 2" key="1">
    <citation type="submission" date="2015-06" db="EMBL/GenBank/DDBJ databases">
        <title>Draft genome sequence of beer spoilage bacterium Megasphaera cerevisiae type strain 20462.</title>
        <authorList>
            <person name="Kutumbaka K."/>
            <person name="Pasmowitz J."/>
            <person name="Mategko J."/>
            <person name="Reyes D."/>
            <person name="Friedrich A."/>
            <person name="Han S."/>
            <person name="Martens-Habbena W."/>
            <person name="Neal-McKinney J."/>
            <person name="Janagama H.K."/>
            <person name="Nadala C."/>
            <person name="Samadpour M."/>
        </authorList>
    </citation>
    <scope>NUCLEOTIDE SEQUENCE [LARGE SCALE GENOMIC DNA]</scope>
    <source>
        <strain evidence="1 2">DSM 20462</strain>
    </source>
</reference>
<comment type="caution">
    <text evidence="1">The sequence shown here is derived from an EMBL/GenBank/DDBJ whole genome shotgun (WGS) entry which is preliminary data.</text>
</comment>
<dbReference type="STRING" id="39029.BSR42_11605"/>
<dbReference type="Gene3D" id="3.40.1260.10">
    <property type="entry name" value="DsrEFH-like"/>
    <property type="match status" value="1"/>
</dbReference>
<dbReference type="PATRIC" id="fig|1122219.3.peg.2343"/>
<dbReference type="AlphaFoldDB" id="A0A0J6ZLL6"/>
<dbReference type="InParanoid" id="A0A0J6ZLL6"/>
<dbReference type="InterPro" id="IPR003787">
    <property type="entry name" value="Sulphur_relay_DsrE/F-like"/>
</dbReference>
<keyword evidence="2" id="KW-1185">Reference proteome</keyword>
<evidence type="ECO:0000313" key="2">
    <source>
        <dbReference type="Proteomes" id="UP000036503"/>
    </source>
</evidence>
<dbReference type="PANTHER" id="PTHR37691">
    <property type="entry name" value="BLR3518 PROTEIN"/>
    <property type="match status" value="1"/>
</dbReference>
<dbReference type="RefSeq" id="WP_048515061.1">
    <property type="nucleotide sequence ID" value="NZ_FUXD01000050.1"/>
</dbReference>
<gene>
    <name evidence="1" type="ORF">AB840_11880</name>
</gene>
<dbReference type="SUPFAM" id="SSF75169">
    <property type="entry name" value="DsrEFH-like"/>
    <property type="match status" value="1"/>
</dbReference>
<sequence>MMTWNVVFHIDEVMKWPLVLGNIKNFIHEMGDRPYQIDVVVNAEAVLCVWEKEWQIDKEVQTLSEQSVRFDFCKKALKGNHIPASALPRAVQMVPSGILRVVELQMDGYAYVKP</sequence>